<dbReference type="EMBL" id="JANBPK010001556">
    <property type="protein sequence ID" value="KAJ2921731.1"/>
    <property type="molecule type" value="Genomic_DNA"/>
</dbReference>
<dbReference type="Gene3D" id="3.80.10.10">
    <property type="entry name" value="Ribonuclease Inhibitor"/>
    <property type="match status" value="1"/>
</dbReference>
<accession>A0A9W8IR10</accession>
<keyword evidence="2" id="KW-1185">Reference proteome</keyword>
<evidence type="ECO:0000313" key="2">
    <source>
        <dbReference type="Proteomes" id="UP001140091"/>
    </source>
</evidence>
<reference evidence="1" key="1">
    <citation type="submission" date="2022-06" db="EMBL/GenBank/DDBJ databases">
        <title>Genome Sequence of Candolleomyces eurysporus.</title>
        <authorList>
            <person name="Buettner E."/>
        </authorList>
    </citation>
    <scope>NUCLEOTIDE SEQUENCE</scope>
    <source>
        <strain evidence="1">VTCC 930004</strain>
    </source>
</reference>
<comment type="caution">
    <text evidence="1">The sequence shown here is derived from an EMBL/GenBank/DDBJ whole genome shotgun (WGS) entry which is preliminary data.</text>
</comment>
<dbReference type="InterPro" id="IPR032675">
    <property type="entry name" value="LRR_dom_sf"/>
</dbReference>
<dbReference type="OrthoDB" id="2635672at2759"/>
<name>A0A9W8IR10_9AGAR</name>
<evidence type="ECO:0000313" key="1">
    <source>
        <dbReference type="EMBL" id="KAJ2921731.1"/>
    </source>
</evidence>
<protein>
    <submittedName>
        <fullName evidence="1">Uncharacterized protein</fullName>
    </submittedName>
</protein>
<proteinExistence type="predicted"/>
<organism evidence="1 2">
    <name type="scientific">Candolleomyces eurysporus</name>
    <dbReference type="NCBI Taxonomy" id="2828524"/>
    <lineage>
        <taxon>Eukaryota</taxon>
        <taxon>Fungi</taxon>
        <taxon>Dikarya</taxon>
        <taxon>Basidiomycota</taxon>
        <taxon>Agaricomycotina</taxon>
        <taxon>Agaricomycetes</taxon>
        <taxon>Agaricomycetidae</taxon>
        <taxon>Agaricales</taxon>
        <taxon>Agaricineae</taxon>
        <taxon>Psathyrellaceae</taxon>
        <taxon>Candolleomyces</taxon>
    </lineage>
</organism>
<feature type="non-terminal residue" evidence="1">
    <location>
        <position position="306"/>
    </location>
</feature>
<dbReference type="AlphaFoldDB" id="A0A9W8IR10"/>
<dbReference type="SUPFAM" id="SSF52047">
    <property type="entry name" value="RNI-like"/>
    <property type="match status" value="1"/>
</dbReference>
<gene>
    <name evidence="1" type="ORF">H1R20_g15358</name>
</gene>
<sequence length="306" mass="34577">MFLDWTIQLFSWCAPTLTHLELQCHETRRETWQYFLSEINLPSLQRLKIANGTAMIQPSGILQFLSKHSSIRTLLLLRGIQFSLQISRMGSLPKPILPSLEQVIAHPSYLPWLLRDEKQCPKLKEVTLLPECRFQLLQPLSRSPMDRALETFLLPRSHKLDLIGFRLPPDHPGLNAWLRSHIGSSAGGGPNAQINLSRRSEHILPRFIHTKHLRIESIQSLDVVGSSNSQTGPSRLELIARFAGLFPNLEYLELLDIRASANRIPLVVDAIRQHCPQVKKVKIGHASAIDIVRYGRSGSGDVVNVN</sequence>
<dbReference type="Proteomes" id="UP001140091">
    <property type="component" value="Unassembled WGS sequence"/>
</dbReference>